<dbReference type="AlphaFoldDB" id="A0A6N4UMQ9"/>
<keyword evidence="2" id="KW-1185">Reference proteome</keyword>
<dbReference type="Proteomes" id="UP000466906">
    <property type="component" value="Chromosome"/>
</dbReference>
<evidence type="ECO:0000313" key="2">
    <source>
        <dbReference type="Proteomes" id="UP000466906"/>
    </source>
</evidence>
<reference evidence="1 2" key="1">
    <citation type="journal article" date="2019" name="Emerg. Microbes Infect.">
        <title>Comprehensive subspecies identification of 175 nontuberculous mycobacteria species based on 7547 genomic profiles.</title>
        <authorList>
            <person name="Matsumoto Y."/>
            <person name="Kinjo T."/>
            <person name="Motooka D."/>
            <person name="Nabeya D."/>
            <person name="Jung N."/>
            <person name="Uechi K."/>
            <person name="Horii T."/>
            <person name="Iida T."/>
            <person name="Fujita J."/>
            <person name="Nakamura S."/>
        </authorList>
    </citation>
    <scope>NUCLEOTIDE SEQUENCE [LARGE SCALE GENOMIC DNA]</scope>
    <source>
        <strain evidence="1 2">JCM 12272</strain>
    </source>
</reference>
<dbReference type="KEGG" id="malv:MALV_03700"/>
<dbReference type="EMBL" id="AP022565">
    <property type="protein sequence ID" value="BBX25245.1"/>
    <property type="molecule type" value="Genomic_DNA"/>
</dbReference>
<gene>
    <name evidence="1" type="ORF">MALV_03700</name>
</gene>
<protein>
    <submittedName>
        <fullName evidence="1">Uncharacterized protein</fullName>
    </submittedName>
</protein>
<sequence>MGCNRGVSEPVGEELRTYTARVAAIREILSEHLTVDGLVQNNRVANPIRPVDCLSASWGADVAPAPILTVSIHPVEDFAAEVEELRYGADSARGAYEAHRAEPDEFALVQVQLSSVWVVVGHCEVYLAARDISPEKLVDPAVAIARRIGCTPYVDDHQPPPPPPEPAGT</sequence>
<accession>A0A6N4UMQ9</accession>
<proteinExistence type="predicted"/>
<name>A0A6N4UMQ9_9MYCO</name>
<evidence type="ECO:0000313" key="1">
    <source>
        <dbReference type="EMBL" id="BBX25245.1"/>
    </source>
</evidence>
<organism evidence="1 2">
    <name type="scientific">Mycolicibacterium alvei</name>
    <dbReference type="NCBI Taxonomy" id="67081"/>
    <lineage>
        <taxon>Bacteria</taxon>
        <taxon>Bacillati</taxon>
        <taxon>Actinomycetota</taxon>
        <taxon>Actinomycetes</taxon>
        <taxon>Mycobacteriales</taxon>
        <taxon>Mycobacteriaceae</taxon>
        <taxon>Mycolicibacterium</taxon>
    </lineage>
</organism>